<evidence type="ECO:0000313" key="2">
    <source>
        <dbReference type="EMBL" id="VAX28797.1"/>
    </source>
</evidence>
<dbReference type="NCBIfam" id="TIGR04335">
    <property type="entry name" value="AmmeMemoSam_A"/>
    <property type="match status" value="1"/>
</dbReference>
<dbReference type="PANTHER" id="PTHR13016:SF0">
    <property type="entry name" value="AMME SYNDROME CANDIDATE GENE 1 PROTEIN"/>
    <property type="match status" value="1"/>
</dbReference>
<gene>
    <name evidence="2" type="ORF">MNBD_IGNAVI01-2928</name>
</gene>
<dbReference type="AlphaFoldDB" id="A0A3B1DJL6"/>
<name>A0A3B1DJL6_9ZZZZ</name>
<dbReference type="PROSITE" id="PS51112">
    <property type="entry name" value="AMMECR1"/>
    <property type="match status" value="1"/>
</dbReference>
<sequence length="189" mass="21578">MNISNEEKKMLLQLARSSILSLFRQTKLYEIDLEAHPLFNTQKGAFVTLTINNNLRGCIGYIISNSPLYQTVQDAAVQAAIGDPRFPKLTWEEFNFISIEISILSEPFPMKSYDDIVLGKHGLILSERGRRGLLLPQVPIEHGMNKEEYLSALCQKAGFHPDLWRERVLNIEMFTAEVFSEKEFKNGSN</sequence>
<dbReference type="InterPro" id="IPR027485">
    <property type="entry name" value="AMMECR1_N"/>
</dbReference>
<accession>A0A3B1DJL6</accession>
<dbReference type="PANTHER" id="PTHR13016">
    <property type="entry name" value="AMMECR1 HOMOLOG"/>
    <property type="match status" value="1"/>
</dbReference>
<reference evidence="2" key="1">
    <citation type="submission" date="2018-06" db="EMBL/GenBank/DDBJ databases">
        <authorList>
            <person name="Zhirakovskaya E."/>
        </authorList>
    </citation>
    <scope>NUCLEOTIDE SEQUENCE</scope>
</reference>
<dbReference type="NCBIfam" id="TIGR00296">
    <property type="entry name" value="TIGR00296 family protein"/>
    <property type="match status" value="1"/>
</dbReference>
<dbReference type="Gene3D" id="3.30.1490.150">
    <property type="entry name" value="Hypothetical protein ph0010, domain 2"/>
    <property type="match status" value="1"/>
</dbReference>
<dbReference type="Gene3D" id="3.30.700.20">
    <property type="entry name" value="Hypothetical protein ph0010, domain 1"/>
    <property type="match status" value="1"/>
</dbReference>
<dbReference type="InterPro" id="IPR023473">
    <property type="entry name" value="AMMECR1"/>
</dbReference>
<feature type="domain" description="AMMECR1" evidence="1">
    <location>
        <begin position="6"/>
        <end position="189"/>
    </location>
</feature>
<organism evidence="2">
    <name type="scientific">hydrothermal vent metagenome</name>
    <dbReference type="NCBI Taxonomy" id="652676"/>
    <lineage>
        <taxon>unclassified sequences</taxon>
        <taxon>metagenomes</taxon>
        <taxon>ecological metagenomes</taxon>
    </lineage>
</organism>
<dbReference type="InterPro" id="IPR036071">
    <property type="entry name" value="AMMECR1_dom_sf"/>
</dbReference>
<dbReference type="EMBL" id="UOGD01000429">
    <property type="protein sequence ID" value="VAX28797.1"/>
    <property type="molecule type" value="Genomic_DNA"/>
</dbReference>
<evidence type="ECO:0000259" key="1">
    <source>
        <dbReference type="PROSITE" id="PS51112"/>
    </source>
</evidence>
<dbReference type="Pfam" id="PF01871">
    <property type="entry name" value="AMMECR1"/>
    <property type="match status" value="1"/>
</dbReference>
<protein>
    <submittedName>
        <fullName evidence="2">COG2078: Uncharacterized ACR</fullName>
    </submittedName>
</protein>
<dbReference type="SUPFAM" id="SSF143447">
    <property type="entry name" value="AMMECR1-like"/>
    <property type="match status" value="1"/>
</dbReference>
<dbReference type="InterPro" id="IPR027623">
    <property type="entry name" value="AmmeMemoSam_A"/>
</dbReference>
<dbReference type="InterPro" id="IPR002733">
    <property type="entry name" value="AMMECR1_domain"/>
</dbReference>
<proteinExistence type="predicted"/>